<evidence type="ECO:0000313" key="2">
    <source>
        <dbReference type="Proteomes" id="UP000437131"/>
    </source>
</evidence>
<gene>
    <name evidence="1" type="ORF">GGC33_12840</name>
</gene>
<protein>
    <recommendedName>
        <fullName evidence="3">Plastid lipid-associated protein/fibrillin conserved domain-containing protein</fullName>
    </recommendedName>
</protein>
<comment type="caution">
    <text evidence="1">The sequence shown here is derived from an EMBL/GenBank/DDBJ whole genome shotgun (WGS) entry which is preliminary data.</text>
</comment>
<reference evidence="1 2" key="1">
    <citation type="submission" date="2019-11" db="EMBL/GenBank/DDBJ databases">
        <title>Isolation of a new High Light Tolerant Cyanobacteria.</title>
        <authorList>
            <person name="Dobson Z."/>
            <person name="Vaughn N."/>
            <person name="Vaughn M."/>
            <person name="Fromme P."/>
            <person name="Mazor Y."/>
        </authorList>
    </citation>
    <scope>NUCLEOTIDE SEQUENCE [LARGE SCALE GENOMIC DNA]</scope>
    <source>
        <strain evidence="1 2">0216</strain>
    </source>
</reference>
<proteinExistence type="predicted"/>
<organism evidence="1 2">
    <name type="scientific">Cyanobacterium aponinum 0216</name>
    <dbReference type="NCBI Taxonomy" id="2676140"/>
    <lineage>
        <taxon>Bacteria</taxon>
        <taxon>Bacillati</taxon>
        <taxon>Cyanobacteriota</taxon>
        <taxon>Cyanophyceae</taxon>
        <taxon>Oscillatoriophycideae</taxon>
        <taxon>Chroococcales</taxon>
        <taxon>Geminocystaceae</taxon>
        <taxon>Cyanobacterium</taxon>
    </lineage>
</organism>
<dbReference type="AlphaFoldDB" id="A0A844H099"/>
<dbReference type="PANTHER" id="PTHR35690">
    <property type="entry name" value="OS01G0363500 PROTEIN"/>
    <property type="match status" value="1"/>
</dbReference>
<evidence type="ECO:0008006" key="3">
    <source>
        <dbReference type="Google" id="ProtNLM"/>
    </source>
</evidence>
<sequence length="194" mass="22116">MIDFLATFNQIIDKSSSNPSTKNVYEALISAEKYANQNKIKYDFSQLLGSWQLCFITGTKKSQQQRGNFLKNGFYLPAIASIIINYSIPENLQQNKNQGIIENIVKFGLVQFNVSGVCKFINNKNILAFDFLYLKMFILGAKVYETEIRGGKENETTFWDASLKDLAFFSYFLVDENFICARGKGGGLAFWKKK</sequence>
<evidence type="ECO:0000313" key="1">
    <source>
        <dbReference type="EMBL" id="MTF39805.1"/>
    </source>
</evidence>
<name>A0A844H099_9CHRO</name>
<accession>A0A844H099</accession>
<dbReference type="PANTHER" id="PTHR35690:SF1">
    <property type="entry name" value="OS01G0363500 PROTEIN"/>
    <property type="match status" value="1"/>
</dbReference>
<dbReference type="RefSeq" id="WP_155084252.1">
    <property type="nucleotide sequence ID" value="NZ_WMIA01000017.1"/>
</dbReference>
<dbReference type="Proteomes" id="UP000437131">
    <property type="component" value="Unassembled WGS sequence"/>
</dbReference>
<dbReference type="EMBL" id="WMIA01000017">
    <property type="protein sequence ID" value="MTF39805.1"/>
    <property type="molecule type" value="Genomic_DNA"/>
</dbReference>